<evidence type="ECO:0000313" key="2">
    <source>
        <dbReference type="EMBL" id="NGP88123.1"/>
    </source>
</evidence>
<feature type="domain" description="HTH araC/xylS-type" evidence="1">
    <location>
        <begin position="1"/>
        <end position="56"/>
    </location>
</feature>
<keyword evidence="3" id="KW-1185">Reference proteome</keyword>
<name>A0A6M1T665_9BACT</name>
<comment type="caution">
    <text evidence="2">The sequence shown here is derived from an EMBL/GenBank/DDBJ whole genome shotgun (WGS) entry which is preliminary data.</text>
</comment>
<protein>
    <submittedName>
        <fullName evidence="2">AraC family transcriptional regulator</fullName>
    </submittedName>
</protein>
<accession>A0A6M1T665</accession>
<evidence type="ECO:0000313" key="3">
    <source>
        <dbReference type="Proteomes" id="UP000479132"/>
    </source>
</evidence>
<dbReference type="GO" id="GO:0003700">
    <property type="term" value="F:DNA-binding transcription factor activity"/>
    <property type="evidence" value="ECO:0007669"/>
    <property type="project" value="InterPro"/>
</dbReference>
<dbReference type="GO" id="GO:0043565">
    <property type="term" value="F:sequence-specific DNA binding"/>
    <property type="evidence" value="ECO:0007669"/>
    <property type="project" value="InterPro"/>
</dbReference>
<dbReference type="PROSITE" id="PS01124">
    <property type="entry name" value="HTH_ARAC_FAMILY_2"/>
    <property type="match status" value="1"/>
</dbReference>
<evidence type="ECO:0000259" key="1">
    <source>
        <dbReference type="PROSITE" id="PS01124"/>
    </source>
</evidence>
<dbReference type="EMBL" id="JAALLS010000007">
    <property type="protein sequence ID" value="NGP88123.1"/>
    <property type="molecule type" value="Genomic_DNA"/>
</dbReference>
<gene>
    <name evidence="2" type="ORF">G3569_07135</name>
</gene>
<dbReference type="AlphaFoldDB" id="A0A6M1T665"/>
<dbReference type="Proteomes" id="UP000479132">
    <property type="component" value="Unassembled WGS sequence"/>
</dbReference>
<organism evidence="2 3">
    <name type="scientific">Fodinibius halophilus</name>
    <dbReference type="NCBI Taxonomy" id="1736908"/>
    <lineage>
        <taxon>Bacteria</taxon>
        <taxon>Pseudomonadati</taxon>
        <taxon>Balneolota</taxon>
        <taxon>Balneolia</taxon>
        <taxon>Balneolales</taxon>
        <taxon>Balneolaceae</taxon>
        <taxon>Fodinibius</taxon>
    </lineage>
</organism>
<dbReference type="InterPro" id="IPR018060">
    <property type="entry name" value="HTH_AraC"/>
</dbReference>
<dbReference type="RefSeq" id="WP_165267529.1">
    <property type="nucleotide sequence ID" value="NZ_JAALLS010000007.1"/>
</dbReference>
<proteinExistence type="predicted"/>
<sequence length="121" mass="14229">MNRKPIGDAIAELERHLDSVARVYEWAYLMNYKDSKLFSRHFLRHFRLRPSKVLKRVRLQSIIKQLRQNGESCIKIAWAHSLPDEKALYNFTNRHLAKSPTQLKALSDKEAEEVLIALEDN</sequence>
<dbReference type="Gene3D" id="1.10.10.60">
    <property type="entry name" value="Homeodomain-like"/>
    <property type="match status" value="1"/>
</dbReference>
<reference evidence="2 3" key="1">
    <citation type="submission" date="2020-02" db="EMBL/GenBank/DDBJ databases">
        <title>Aliifodinibius halophilus 2W32, complete genome.</title>
        <authorList>
            <person name="Li Y."/>
            <person name="Wu S."/>
        </authorList>
    </citation>
    <scope>NUCLEOTIDE SEQUENCE [LARGE SCALE GENOMIC DNA]</scope>
    <source>
        <strain evidence="2 3">2W32</strain>
    </source>
</reference>